<feature type="transmembrane region" description="Helical" evidence="1">
    <location>
        <begin position="226"/>
        <end position="244"/>
    </location>
</feature>
<evidence type="ECO:0000256" key="1">
    <source>
        <dbReference type="SAM" id="Phobius"/>
    </source>
</evidence>
<sequence>MKNRIQSIDILRGLTIFLMIVVNTPGSWSHVYAPLLHAKWHGTTPTDLVFPSFLFIVGMSMFISFKKASSSNKLLFGKVLKRGLLILLIGLALNWFPFYHQNIVDLRIFGVLQRIALAFLLAGFILSFIKKRNHIIIAFVVLLLAHWGILYFFPVGADPFALDGNISGPLDIILVGEKHVYGGFGIPFDPEGLLGTLSSAGQVLLGYLVCRYFMESNALVNGKTRNLLFFGITAIGLGLLWNIIYPINKPLWTGSYVFFTSGIITLVWALLIWVIDIMKLDKWAFVFKVFGRNPLISYVLSIVVVKILMRIIKIEESNGYALLYQKVFQPIGDKLGSLLFALSITMLVWLFAYWLYKKGKVIRV</sequence>
<gene>
    <name evidence="3" type="ORF">GWK10_14110</name>
</gene>
<proteinExistence type="predicted"/>
<dbReference type="PANTHER" id="PTHR31061:SF24">
    <property type="entry name" value="LD22376P"/>
    <property type="match status" value="1"/>
</dbReference>
<protein>
    <submittedName>
        <fullName evidence="3">DUF1624 domain-containing protein</fullName>
    </submittedName>
</protein>
<feature type="transmembrane region" description="Helical" evidence="1">
    <location>
        <begin position="10"/>
        <end position="28"/>
    </location>
</feature>
<evidence type="ECO:0000313" key="3">
    <source>
        <dbReference type="EMBL" id="NER18352.1"/>
    </source>
</evidence>
<feature type="transmembrane region" description="Helical" evidence="1">
    <location>
        <begin position="256"/>
        <end position="275"/>
    </location>
</feature>
<feature type="transmembrane region" description="Helical" evidence="1">
    <location>
        <begin position="79"/>
        <end position="96"/>
    </location>
</feature>
<keyword evidence="4" id="KW-1185">Reference proteome</keyword>
<dbReference type="Pfam" id="PF07786">
    <property type="entry name" value="HGSNAT_cat"/>
    <property type="match status" value="1"/>
</dbReference>
<comment type="caution">
    <text evidence="3">The sequence shown here is derived from an EMBL/GenBank/DDBJ whole genome shotgun (WGS) entry which is preliminary data.</text>
</comment>
<dbReference type="Proteomes" id="UP000474296">
    <property type="component" value="Unassembled WGS sequence"/>
</dbReference>
<dbReference type="InterPro" id="IPR012429">
    <property type="entry name" value="HGSNAT_cat"/>
</dbReference>
<evidence type="ECO:0000313" key="4">
    <source>
        <dbReference type="Proteomes" id="UP000474296"/>
    </source>
</evidence>
<keyword evidence="1" id="KW-1133">Transmembrane helix</keyword>
<dbReference type="AlphaFoldDB" id="A0A6M0CL32"/>
<feature type="transmembrane region" description="Helical" evidence="1">
    <location>
        <begin position="135"/>
        <end position="153"/>
    </location>
</feature>
<dbReference type="EMBL" id="JAABOQ010000005">
    <property type="protein sequence ID" value="NER18352.1"/>
    <property type="molecule type" value="Genomic_DNA"/>
</dbReference>
<feature type="transmembrane region" description="Helical" evidence="1">
    <location>
        <begin position="193"/>
        <end position="214"/>
    </location>
</feature>
<feature type="transmembrane region" description="Helical" evidence="1">
    <location>
        <begin position="48"/>
        <end position="67"/>
    </location>
</feature>
<reference evidence="3 4" key="1">
    <citation type="submission" date="2020-01" db="EMBL/GenBank/DDBJ databases">
        <title>Spongiivirga citrea KCTC 32990T.</title>
        <authorList>
            <person name="Wang G."/>
        </authorList>
    </citation>
    <scope>NUCLEOTIDE SEQUENCE [LARGE SCALE GENOMIC DNA]</scope>
    <source>
        <strain evidence="3 4">KCTC 32990</strain>
    </source>
</reference>
<keyword evidence="1" id="KW-0812">Transmembrane</keyword>
<feature type="transmembrane region" description="Helical" evidence="1">
    <location>
        <begin position="334"/>
        <end position="356"/>
    </location>
</feature>
<dbReference type="PANTHER" id="PTHR31061">
    <property type="entry name" value="LD22376P"/>
    <property type="match status" value="1"/>
</dbReference>
<keyword evidence="1" id="KW-0472">Membrane</keyword>
<organism evidence="3 4">
    <name type="scientific">Spongiivirga citrea</name>
    <dbReference type="NCBI Taxonomy" id="1481457"/>
    <lineage>
        <taxon>Bacteria</taxon>
        <taxon>Pseudomonadati</taxon>
        <taxon>Bacteroidota</taxon>
        <taxon>Flavobacteriia</taxon>
        <taxon>Flavobacteriales</taxon>
        <taxon>Flavobacteriaceae</taxon>
        <taxon>Spongiivirga</taxon>
    </lineage>
</organism>
<feature type="transmembrane region" description="Helical" evidence="1">
    <location>
        <begin position="108"/>
        <end position="128"/>
    </location>
</feature>
<evidence type="ECO:0000259" key="2">
    <source>
        <dbReference type="Pfam" id="PF07786"/>
    </source>
</evidence>
<feature type="domain" description="Heparan-alpha-glucosaminide N-acetyltransferase catalytic" evidence="2">
    <location>
        <begin position="4"/>
        <end position="146"/>
    </location>
</feature>
<accession>A0A6M0CL32</accession>
<feature type="transmembrane region" description="Helical" evidence="1">
    <location>
        <begin position="295"/>
        <end position="314"/>
    </location>
</feature>
<name>A0A6M0CL32_9FLAO</name>
<dbReference type="RefSeq" id="WP_164033025.1">
    <property type="nucleotide sequence ID" value="NZ_JAABOQ010000005.1"/>
</dbReference>